<feature type="transmembrane region" description="Helical" evidence="13">
    <location>
        <begin position="173"/>
        <end position="197"/>
    </location>
</feature>
<evidence type="ECO:0000256" key="1">
    <source>
        <dbReference type="ARBA" id="ARBA00003408"/>
    </source>
</evidence>
<evidence type="ECO:0000256" key="10">
    <source>
        <dbReference type="ARBA" id="ARBA00023065"/>
    </source>
</evidence>
<feature type="transmembrane region" description="Helical" evidence="13">
    <location>
        <begin position="368"/>
        <end position="389"/>
    </location>
</feature>
<proteinExistence type="inferred from homology"/>
<gene>
    <name evidence="14" type="ORF">BN85306960</name>
</gene>
<evidence type="ECO:0000256" key="8">
    <source>
        <dbReference type="ARBA" id="ARBA00022692"/>
    </source>
</evidence>
<reference evidence="14 15" key="1">
    <citation type="journal article" date="2013" name="J. Mol. Microbiol. Biotechnol.">
        <title>Analysis of the Complete Genomes of Acholeplasma brassicae , A. palmae and A. laidlawii and Their Comparison to the Obligate Parasites from ' Candidatus Phytoplasma'.</title>
        <authorList>
            <person name="Kube M."/>
            <person name="Siewert C."/>
            <person name="Migdoll A.M."/>
            <person name="Duduk B."/>
            <person name="Holz S."/>
            <person name="Rabus R."/>
            <person name="Seemuller E."/>
            <person name="Mitrovic J."/>
            <person name="Muller I."/>
            <person name="Buttner C."/>
            <person name="Reinhardt R."/>
        </authorList>
    </citation>
    <scope>NUCLEOTIDE SEQUENCE [LARGE SCALE GENOMIC DNA]</scope>
    <source>
        <strain evidence="15">0502</strain>
    </source>
</reference>
<keyword evidence="6" id="KW-0050">Antiport</keyword>
<dbReference type="GO" id="GO:0015297">
    <property type="term" value="F:antiporter activity"/>
    <property type="evidence" value="ECO:0007669"/>
    <property type="project" value="UniProtKB-KW"/>
</dbReference>
<organism evidence="14 15">
    <name type="scientific">Acholeplasma brassicae</name>
    <dbReference type="NCBI Taxonomy" id="61635"/>
    <lineage>
        <taxon>Bacteria</taxon>
        <taxon>Bacillati</taxon>
        <taxon>Mycoplasmatota</taxon>
        <taxon>Mollicutes</taxon>
        <taxon>Acholeplasmatales</taxon>
        <taxon>Acholeplasmataceae</taxon>
        <taxon>Acholeplasma</taxon>
    </lineage>
</organism>
<comment type="subcellular location">
    <subcellularLocation>
        <location evidence="2">Cell membrane</location>
        <topology evidence="2">Multi-pass membrane protein</topology>
    </subcellularLocation>
</comment>
<dbReference type="STRING" id="61635.BN85306960"/>
<evidence type="ECO:0000256" key="6">
    <source>
        <dbReference type="ARBA" id="ARBA00022449"/>
    </source>
</evidence>
<feature type="transmembrane region" description="Helical" evidence="13">
    <location>
        <begin position="9"/>
        <end position="32"/>
    </location>
</feature>
<dbReference type="GO" id="GO:0005886">
    <property type="term" value="C:plasma membrane"/>
    <property type="evidence" value="ECO:0007669"/>
    <property type="project" value="UniProtKB-SubCell"/>
</dbReference>
<dbReference type="Pfam" id="PF01554">
    <property type="entry name" value="MatE"/>
    <property type="match status" value="2"/>
</dbReference>
<keyword evidence="15" id="KW-1185">Reference proteome</keyword>
<feature type="transmembrane region" description="Helical" evidence="13">
    <location>
        <begin position="203"/>
        <end position="225"/>
    </location>
</feature>
<accession>U4KN41</accession>
<dbReference type="HOGENOM" id="CLU_012893_5_1_14"/>
<dbReference type="KEGG" id="abra:BN85306960"/>
<dbReference type="GO" id="GO:0042910">
    <property type="term" value="F:xenobiotic transmembrane transporter activity"/>
    <property type="evidence" value="ECO:0007669"/>
    <property type="project" value="InterPro"/>
</dbReference>
<protein>
    <recommendedName>
        <fullName evidence="4">Probable multidrug resistance protein NorM</fullName>
    </recommendedName>
    <alternativeName>
        <fullName evidence="12">Multidrug-efflux transporter</fullName>
    </alternativeName>
</protein>
<keyword evidence="10" id="KW-0406">Ion transport</keyword>
<dbReference type="NCBIfam" id="TIGR00797">
    <property type="entry name" value="matE"/>
    <property type="match status" value="1"/>
</dbReference>
<evidence type="ECO:0000256" key="7">
    <source>
        <dbReference type="ARBA" id="ARBA00022475"/>
    </source>
</evidence>
<dbReference type="OrthoDB" id="9780160at2"/>
<name>U4KN41_9MOLU</name>
<comment type="similarity">
    <text evidence="3">Belongs to the multi antimicrobial extrusion (MATE) (TC 2.A.66.1) family.</text>
</comment>
<evidence type="ECO:0000256" key="12">
    <source>
        <dbReference type="ARBA" id="ARBA00031636"/>
    </source>
</evidence>
<keyword evidence="7" id="KW-1003">Cell membrane</keyword>
<evidence type="ECO:0000256" key="2">
    <source>
        <dbReference type="ARBA" id="ARBA00004651"/>
    </source>
</evidence>
<dbReference type="RefSeq" id="WP_030004576.1">
    <property type="nucleotide sequence ID" value="NC_022549.1"/>
</dbReference>
<feature type="transmembrane region" description="Helical" evidence="13">
    <location>
        <begin position="396"/>
        <end position="420"/>
    </location>
</feature>
<evidence type="ECO:0000256" key="5">
    <source>
        <dbReference type="ARBA" id="ARBA00022448"/>
    </source>
</evidence>
<feature type="transmembrane region" description="Helical" evidence="13">
    <location>
        <begin position="141"/>
        <end position="161"/>
    </location>
</feature>
<feature type="transmembrane region" description="Helical" evidence="13">
    <location>
        <begin position="426"/>
        <end position="447"/>
    </location>
</feature>
<dbReference type="GO" id="GO:0006811">
    <property type="term" value="P:monoatomic ion transport"/>
    <property type="evidence" value="ECO:0007669"/>
    <property type="project" value="UniProtKB-KW"/>
</dbReference>
<dbReference type="Proteomes" id="UP000032737">
    <property type="component" value="Chromosome"/>
</dbReference>
<feature type="transmembrane region" description="Helical" evidence="13">
    <location>
        <begin position="96"/>
        <end position="121"/>
    </location>
</feature>
<evidence type="ECO:0000313" key="15">
    <source>
        <dbReference type="Proteomes" id="UP000032737"/>
    </source>
</evidence>
<feature type="transmembrane region" description="Helical" evidence="13">
    <location>
        <begin position="254"/>
        <end position="274"/>
    </location>
</feature>
<evidence type="ECO:0000313" key="14">
    <source>
        <dbReference type="EMBL" id="CCV65717.1"/>
    </source>
</evidence>
<keyword evidence="8 13" id="KW-0812">Transmembrane</keyword>
<dbReference type="InterPro" id="IPR050222">
    <property type="entry name" value="MATE_MdtK"/>
</dbReference>
<dbReference type="InterPro" id="IPR002528">
    <property type="entry name" value="MATE_fam"/>
</dbReference>
<keyword evidence="9 13" id="KW-1133">Transmembrane helix</keyword>
<dbReference type="EMBL" id="FO681348">
    <property type="protein sequence ID" value="CCV65717.1"/>
    <property type="molecule type" value="Genomic_DNA"/>
</dbReference>
<dbReference type="PANTHER" id="PTHR43298:SF2">
    <property type="entry name" value="FMN_FAD EXPORTER YEEO-RELATED"/>
    <property type="match status" value="1"/>
</dbReference>
<dbReference type="InterPro" id="IPR048279">
    <property type="entry name" value="MdtK-like"/>
</dbReference>
<feature type="transmembrane region" description="Helical" evidence="13">
    <location>
        <begin position="294"/>
        <end position="314"/>
    </location>
</feature>
<evidence type="ECO:0000256" key="11">
    <source>
        <dbReference type="ARBA" id="ARBA00023136"/>
    </source>
</evidence>
<keyword evidence="5" id="KW-0813">Transport</keyword>
<dbReference type="PANTHER" id="PTHR43298">
    <property type="entry name" value="MULTIDRUG RESISTANCE PROTEIN NORM-RELATED"/>
    <property type="match status" value="1"/>
</dbReference>
<dbReference type="AlphaFoldDB" id="U4KN41"/>
<comment type="function">
    <text evidence="1">Multidrug efflux pump.</text>
</comment>
<feature type="transmembrane region" description="Helical" evidence="13">
    <location>
        <begin position="52"/>
        <end position="75"/>
    </location>
</feature>
<dbReference type="PIRSF" id="PIRSF006603">
    <property type="entry name" value="DinF"/>
    <property type="match status" value="1"/>
</dbReference>
<keyword evidence="11 13" id="KW-0472">Membrane</keyword>
<evidence type="ECO:0000256" key="9">
    <source>
        <dbReference type="ARBA" id="ARBA00022989"/>
    </source>
</evidence>
<feature type="transmembrane region" description="Helical" evidence="13">
    <location>
        <begin position="326"/>
        <end position="348"/>
    </location>
</feature>
<evidence type="ECO:0000256" key="13">
    <source>
        <dbReference type="SAM" id="Phobius"/>
    </source>
</evidence>
<evidence type="ECO:0000256" key="4">
    <source>
        <dbReference type="ARBA" id="ARBA00020268"/>
    </source>
</evidence>
<sequence>MKKLIGSRLFYKEVIAIIIPIMIQQGITTFVGLLDNIMVGRLNVDAIAGVSIANQIIFIVTIALVGGLAGPGIFIAQYYGAKDEEALKQAFRAKMILAVIITVVSMVVLFLFGETFVRAFAKNDDQSLGVYNETVIRYGLDYLRVITLGLPFLAGVQLYASTFREVAQTKVPMFAGVISVLVNLTFNWMLIFGLMGFPRLEVQGAAIATFIARIVEFSILIIIAYKYKLVFTQGIFHKFEIEKKRFKNLVKKSLPLLTNELLWSSSMTILLWAYSQRGTSVTAAYNISNTVANLFFIIFGALATGIAVMVGNELGANQIEKAKENAFKLLFFSVIVCLGFGAILAVIAPFVPYLYNVTQSVRDQATQFMWVISGLMWIFAFNAGCFFILRAGGLVLTTLFFDSFFAWIVILPIAVILSLYTTIPVIVIYLAAEATNIIKAFIGFHIVKKGKWAKNLTHN</sequence>
<evidence type="ECO:0000256" key="3">
    <source>
        <dbReference type="ARBA" id="ARBA00010199"/>
    </source>
</evidence>